<evidence type="ECO:0000256" key="7">
    <source>
        <dbReference type="ARBA" id="ARBA00022795"/>
    </source>
</evidence>
<evidence type="ECO:0000256" key="2">
    <source>
        <dbReference type="ARBA" id="ARBA00010004"/>
    </source>
</evidence>
<feature type="coiled-coil region" evidence="11">
    <location>
        <begin position="19"/>
        <end position="46"/>
    </location>
</feature>
<accession>A0A0E1NX24</accession>
<comment type="subcellular location">
    <subcellularLocation>
        <location evidence="1">Cell membrane</location>
        <topology evidence="1">Peripheral membrane protein</topology>
        <orientation evidence="1">Cytoplasmic side</orientation>
    </subcellularLocation>
</comment>
<dbReference type="GO" id="GO:0009288">
    <property type="term" value="C:bacterial-type flagellum"/>
    <property type="evidence" value="ECO:0007669"/>
    <property type="project" value="InterPro"/>
</dbReference>
<evidence type="ECO:0000256" key="1">
    <source>
        <dbReference type="ARBA" id="ARBA00004413"/>
    </source>
</evidence>
<dbReference type="InterPro" id="IPR012823">
    <property type="entry name" value="Flagell_FliJ"/>
</dbReference>
<dbReference type="EMBL" id="CP000308">
    <property type="protein sequence ID" value="ABG15033.1"/>
    <property type="molecule type" value="Genomic_DNA"/>
</dbReference>
<dbReference type="Proteomes" id="UP000001971">
    <property type="component" value="Chromosome"/>
</dbReference>
<keyword evidence="7" id="KW-1005">Bacterial flagellum biogenesis</keyword>
<dbReference type="GO" id="GO:0006935">
    <property type="term" value="P:chemotaxis"/>
    <property type="evidence" value="ECO:0007669"/>
    <property type="project" value="UniProtKB-KW"/>
</dbReference>
<comment type="similarity">
    <text evidence="2">Belongs to the FliJ family.</text>
</comment>
<keyword evidence="4" id="KW-0813">Transport</keyword>
<evidence type="ECO:0000256" key="8">
    <source>
        <dbReference type="ARBA" id="ARBA00022927"/>
    </source>
</evidence>
<keyword evidence="9" id="KW-0472">Membrane</keyword>
<keyword evidence="6" id="KW-0145">Chemotaxis</keyword>
<dbReference type="HOGENOM" id="CLU_144116_0_0_6"/>
<keyword evidence="11" id="KW-0175">Coiled coil</keyword>
<dbReference type="GO" id="GO:0015031">
    <property type="term" value="P:protein transport"/>
    <property type="evidence" value="ECO:0007669"/>
    <property type="project" value="UniProtKB-KW"/>
</dbReference>
<keyword evidence="10" id="KW-1006">Bacterial flagellum protein export</keyword>
<dbReference type="InterPro" id="IPR053716">
    <property type="entry name" value="Flag_assembly_chemotaxis_eff"/>
</dbReference>
<evidence type="ECO:0000256" key="4">
    <source>
        <dbReference type="ARBA" id="ARBA00022448"/>
    </source>
</evidence>
<evidence type="ECO:0000256" key="5">
    <source>
        <dbReference type="ARBA" id="ARBA00022475"/>
    </source>
</evidence>
<dbReference type="KEGG" id="ypa:YPA_3071"/>
<reference evidence="12 13" key="1">
    <citation type="journal article" date="2006" name="J. Bacteriol.">
        <title>Complete genome sequence of Yersinia pestis strains Antiqua and Nepal516: evidence of gene reduction in an emerging pathogen.</title>
        <authorList>
            <person name="Chain P.S."/>
            <person name="Hu P."/>
            <person name="Malfatti S.A."/>
            <person name="Radnedge L."/>
            <person name="Larimer F."/>
            <person name="Vergez L.M."/>
            <person name="Worsham P."/>
            <person name="Chu M.C."/>
            <person name="Andersen G.L."/>
        </authorList>
    </citation>
    <scope>NUCLEOTIDE SEQUENCE [LARGE SCALE GENOMIC DNA]</scope>
    <source>
        <strain evidence="12 13">Antiqua</strain>
    </source>
</reference>
<dbReference type="Pfam" id="PF02050">
    <property type="entry name" value="FliJ"/>
    <property type="match status" value="1"/>
</dbReference>
<dbReference type="NCBIfam" id="TIGR02473">
    <property type="entry name" value="flagell_FliJ"/>
    <property type="match status" value="1"/>
</dbReference>
<dbReference type="RefSeq" id="WP_002223686.1">
    <property type="nucleotide sequence ID" value="NC_008150.1"/>
</dbReference>
<dbReference type="GO" id="GO:0005886">
    <property type="term" value="C:plasma membrane"/>
    <property type="evidence" value="ECO:0007669"/>
    <property type="project" value="UniProtKB-SubCell"/>
</dbReference>
<proteinExistence type="inferred from homology"/>
<name>A0A0E1NX24_YERPA</name>
<keyword evidence="8" id="KW-0653">Protein transport</keyword>
<protein>
    <recommendedName>
        <fullName evidence="3">Flagellar FliJ protein</fullName>
    </recommendedName>
</protein>
<gene>
    <name evidence="12" type="ordered locus">YPA_3071</name>
</gene>
<dbReference type="GO" id="GO:0071973">
    <property type="term" value="P:bacterial-type flagellum-dependent cell motility"/>
    <property type="evidence" value="ECO:0007669"/>
    <property type="project" value="InterPro"/>
</dbReference>
<evidence type="ECO:0000256" key="10">
    <source>
        <dbReference type="ARBA" id="ARBA00023225"/>
    </source>
</evidence>
<dbReference type="Gene3D" id="1.10.287.1700">
    <property type="match status" value="1"/>
</dbReference>
<evidence type="ECO:0000256" key="9">
    <source>
        <dbReference type="ARBA" id="ARBA00023136"/>
    </source>
</evidence>
<evidence type="ECO:0000256" key="3">
    <source>
        <dbReference type="ARBA" id="ARBA00020392"/>
    </source>
</evidence>
<evidence type="ECO:0000256" key="11">
    <source>
        <dbReference type="SAM" id="Coils"/>
    </source>
</evidence>
<evidence type="ECO:0000313" key="12">
    <source>
        <dbReference type="EMBL" id="ABG15033.1"/>
    </source>
</evidence>
<dbReference type="AlphaFoldDB" id="A0A0E1NX24"/>
<dbReference type="GO" id="GO:0044781">
    <property type="term" value="P:bacterial-type flagellum organization"/>
    <property type="evidence" value="ECO:0007669"/>
    <property type="project" value="UniProtKB-KW"/>
</dbReference>
<evidence type="ECO:0000313" key="13">
    <source>
        <dbReference type="Proteomes" id="UP000001971"/>
    </source>
</evidence>
<dbReference type="PATRIC" id="fig|360102.15.peg.1776"/>
<evidence type="ECO:0000256" key="6">
    <source>
        <dbReference type="ARBA" id="ARBA00022500"/>
    </source>
</evidence>
<organism evidence="12 13">
    <name type="scientific">Yersinia pestis bv. Antiqua (strain Antiqua)</name>
    <dbReference type="NCBI Taxonomy" id="360102"/>
    <lineage>
        <taxon>Bacteria</taxon>
        <taxon>Pseudomonadati</taxon>
        <taxon>Pseudomonadota</taxon>
        <taxon>Gammaproteobacteria</taxon>
        <taxon>Enterobacterales</taxon>
        <taxon>Yersiniaceae</taxon>
        <taxon>Yersinia</taxon>
    </lineage>
</organism>
<keyword evidence="5" id="KW-1003">Cell membrane</keyword>
<sequence length="145" mass="16861">MSDMIDTLQQLQQLRQRSLNQVTSQLTQQKQLCQRYQRNINALNALTLSEEAFPGVSALQMANHAGYQRHIQRLIDWQKQEQALADIEVGNLQTQMQQQARREKIVAVVLEQQQEEYQREQGRLAQKNTDALATQCWQRQQAGDI</sequence>